<feature type="region of interest" description="Disordered" evidence="1">
    <location>
        <begin position="70"/>
        <end position="143"/>
    </location>
</feature>
<organism evidence="2">
    <name type="scientific">Chromera velia CCMP2878</name>
    <dbReference type="NCBI Taxonomy" id="1169474"/>
    <lineage>
        <taxon>Eukaryota</taxon>
        <taxon>Sar</taxon>
        <taxon>Alveolata</taxon>
        <taxon>Colpodellida</taxon>
        <taxon>Chromeraceae</taxon>
        <taxon>Chromera</taxon>
    </lineage>
</organism>
<feature type="compositionally biased region" description="Gly residues" evidence="1">
    <location>
        <begin position="462"/>
        <end position="473"/>
    </location>
</feature>
<feature type="region of interest" description="Disordered" evidence="1">
    <location>
        <begin position="766"/>
        <end position="804"/>
    </location>
</feature>
<reference evidence="2" key="1">
    <citation type="submission" date="2014-11" db="EMBL/GenBank/DDBJ databases">
        <authorList>
            <person name="Otto D Thomas"/>
            <person name="Naeem Raeece"/>
        </authorList>
    </citation>
    <scope>NUCLEOTIDE SEQUENCE</scope>
</reference>
<dbReference type="VEuPathDB" id="CryptoDB:Cvel_11357"/>
<dbReference type="AlphaFoldDB" id="A0A0G4I6A4"/>
<feature type="compositionally biased region" description="Basic and acidic residues" evidence="1">
    <location>
        <begin position="766"/>
        <end position="784"/>
    </location>
</feature>
<feature type="compositionally biased region" description="Low complexity" evidence="1">
    <location>
        <begin position="509"/>
        <end position="533"/>
    </location>
</feature>
<sequence>MMSAESAVLLECLDTRNVQTASEPFKEDDIRFSRELTVSRLYGREQEEMASAHCTTSFFREGLWKGTDELDGRCQQRPASSASRKCASGTPNSRPASFPQAEQSRGKGSAGVSCRSPRSPCPRPSETERGRPPHSFTAGRRVRPRHRTLPVKLQTLVQKVREEGLPKAVLPSSPFNPKQGILQPEEGAVGEVDTVLKVEGGSRDRFHHEWPLLDMDPQSSLSWNGGGLEYEAESLSLCLSQQPQLCSLSFRGGDHRGLEACRLPPPAGDNTPLDGCSSSSSCTSISHVIPCRSASSSSASASASASACGSQAIAEFRRVHSMSTQTSADAVIQGGEQKAAQSGQTPRVGETKEEQEGSPASASLPCTSSSPKNPDPNLFSVSLKTGRGQHGVAGEMEEQEGNSKKEEEEKESTQETCAPSPHLASTHSASVKEHSGRLGGGEGMETVVSLLAQEAPEILEGGVRGTAKGGIGQGRDRPLLDIENLSVSVPLSERRTGRESFTPPDRRLPTSSSSSSSAGGTTNPSSSSSSSSACPPPQSSRLVSPSPSAEPPPTSRGMSRVATPTGSRRRGGSPHPRALKGPGRRARKAGATEHRPLRPQPPSFSSKPPPSLSSSSSSSSGLWSNAREGKEGIPTREVQRETQRQLSVSEVAGVSRNLSSFCCSSSSSSAPSHCVCAYAMRAETEGGAASVPVPFERGAVSRPNLGESAARPSLHSPSPPVNMCPVPPPRSCVRHPWVEPTVQHPLDLGGTAYCFWQPAEVTEREQAAERGRRVRGENENRRDAFGTPIEPLTERRDRRETARRGENIDEWGGNEYCQERCDAIQFERLFSHRVTFRDEVTGDESCLCDVRFVESWRGLYRDMNVLGAQPGEKACVTM</sequence>
<feature type="compositionally biased region" description="Basic and acidic residues" evidence="1">
    <location>
        <begin position="792"/>
        <end position="804"/>
    </location>
</feature>
<feature type="compositionally biased region" description="Pro residues" evidence="1">
    <location>
        <begin position="598"/>
        <end position="611"/>
    </location>
</feature>
<feature type="compositionally biased region" description="Polar residues" evidence="1">
    <location>
        <begin position="358"/>
        <end position="372"/>
    </location>
</feature>
<feature type="compositionally biased region" description="Polar residues" evidence="1">
    <location>
        <begin position="77"/>
        <end position="103"/>
    </location>
</feature>
<evidence type="ECO:0000256" key="1">
    <source>
        <dbReference type="SAM" id="MobiDB-lite"/>
    </source>
</evidence>
<accession>A0A0G4I6A4</accession>
<protein>
    <submittedName>
        <fullName evidence="2">Uncharacterized protein</fullName>
    </submittedName>
</protein>
<name>A0A0G4I6A4_9ALVE</name>
<feature type="compositionally biased region" description="Basic and acidic residues" evidence="1">
    <location>
        <begin position="627"/>
        <end position="643"/>
    </location>
</feature>
<evidence type="ECO:0000313" key="2">
    <source>
        <dbReference type="EMBL" id="CEM52566.1"/>
    </source>
</evidence>
<feature type="compositionally biased region" description="Basic and acidic residues" evidence="1">
    <location>
        <begin position="492"/>
        <end position="508"/>
    </location>
</feature>
<proteinExistence type="predicted"/>
<feature type="compositionally biased region" description="Basic and acidic residues" evidence="1">
    <location>
        <begin position="401"/>
        <end position="413"/>
    </location>
</feature>
<feature type="region of interest" description="Disordered" evidence="1">
    <location>
        <begin position="334"/>
        <end position="648"/>
    </location>
</feature>
<dbReference type="EMBL" id="CDMZ01005285">
    <property type="protein sequence ID" value="CEM52566.1"/>
    <property type="molecule type" value="Genomic_DNA"/>
</dbReference>
<gene>
    <name evidence="2" type="ORF">Cvel_11357</name>
</gene>